<sequence length="141" mass="16103">MSDTWEKIEEGRDEYEERKNGEKNITPNSVRHLYTVLSLPRGVKADSRAPLPPPPPPPPPPTSLERWKRANMGSASRSCQREELVRQDTQIWTVRYQFGWHDSASDYISFPAAACCLDLERKAKRLLELCFGIPPIYTSSS</sequence>
<organism evidence="2 3">
    <name type="scientific">Liparis tanakae</name>
    <name type="common">Tanaka's snailfish</name>
    <dbReference type="NCBI Taxonomy" id="230148"/>
    <lineage>
        <taxon>Eukaryota</taxon>
        <taxon>Metazoa</taxon>
        <taxon>Chordata</taxon>
        <taxon>Craniata</taxon>
        <taxon>Vertebrata</taxon>
        <taxon>Euteleostomi</taxon>
        <taxon>Actinopterygii</taxon>
        <taxon>Neopterygii</taxon>
        <taxon>Teleostei</taxon>
        <taxon>Neoteleostei</taxon>
        <taxon>Acanthomorphata</taxon>
        <taxon>Eupercaria</taxon>
        <taxon>Perciformes</taxon>
        <taxon>Cottioidei</taxon>
        <taxon>Cottales</taxon>
        <taxon>Liparidae</taxon>
        <taxon>Liparis</taxon>
    </lineage>
</organism>
<evidence type="ECO:0000313" key="3">
    <source>
        <dbReference type="Proteomes" id="UP000314294"/>
    </source>
</evidence>
<dbReference type="AlphaFoldDB" id="A0A4Z2G8Q7"/>
<accession>A0A4Z2G8Q7</accession>
<evidence type="ECO:0000256" key="1">
    <source>
        <dbReference type="SAM" id="MobiDB-lite"/>
    </source>
</evidence>
<feature type="compositionally biased region" description="Pro residues" evidence="1">
    <location>
        <begin position="50"/>
        <end position="62"/>
    </location>
</feature>
<feature type="compositionally biased region" description="Basic and acidic residues" evidence="1">
    <location>
        <begin position="1"/>
        <end position="22"/>
    </location>
</feature>
<reference evidence="2 3" key="1">
    <citation type="submission" date="2019-03" db="EMBL/GenBank/DDBJ databases">
        <title>First draft genome of Liparis tanakae, snailfish: a comprehensive survey of snailfish specific genes.</title>
        <authorList>
            <person name="Kim W."/>
            <person name="Song I."/>
            <person name="Jeong J.-H."/>
            <person name="Kim D."/>
            <person name="Kim S."/>
            <person name="Ryu S."/>
            <person name="Song J.Y."/>
            <person name="Lee S.K."/>
        </authorList>
    </citation>
    <scope>NUCLEOTIDE SEQUENCE [LARGE SCALE GENOMIC DNA]</scope>
    <source>
        <tissue evidence="2">Muscle</tissue>
    </source>
</reference>
<gene>
    <name evidence="2" type="ORF">EYF80_039864</name>
</gene>
<proteinExistence type="predicted"/>
<dbReference type="EMBL" id="SRLO01000636">
    <property type="protein sequence ID" value="TNN49927.1"/>
    <property type="molecule type" value="Genomic_DNA"/>
</dbReference>
<name>A0A4Z2G8Q7_9TELE</name>
<keyword evidence="3" id="KW-1185">Reference proteome</keyword>
<comment type="caution">
    <text evidence="2">The sequence shown here is derived from an EMBL/GenBank/DDBJ whole genome shotgun (WGS) entry which is preliminary data.</text>
</comment>
<feature type="region of interest" description="Disordered" evidence="1">
    <location>
        <begin position="44"/>
        <end position="81"/>
    </location>
</feature>
<dbReference type="Proteomes" id="UP000314294">
    <property type="component" value="Unassembled WGS sequence"/>
</dbReference>
<protein>
    <submittedName>
        <fullName evidence="2">Uncharacterized protein</fullName>
    </submittedName>
</protein>
<evidence type="ECO:0000313" key="2">
    <source>
        <dbReference type="EMBL" id="TNN49927.1"/>
    </source>
</evidence>
<feature type="region of interest" description="Disordered" evidence="1">
    <location>
        <begin position="1"/>
        <end position="27"/>
    </location>
</feature>